<dbReference type="InterPro" id="IPR022801">
    <property type="entry name" value="Ribosomal_uS4"/>
</dbReference>
<dbReference type="FunFam" id="1.10.1050.10:FF:000001">
    <property type="entry name" value="30S ribosomal protein S4"/>
    <property type="match status" value="1"/>
</dbReference>
<reference evidence="12" key="4">
    <citation type="journal article" date="2020" name="mSystems">
        <title>Genome- and Community-Level Interaction Insights into Carbon Utilization and Element Cycling Functions of Hydrothermarchaeota in Hydrothermal Sediment.</title>
        <authorList>
            <person name="Zhou Z."/>
            <person name="Liu Y."/>
            <person name="Xu W."/>
            <person name="Pan J."/>
            <person name="Luo Z.H."/>
            <person name="Li M."/>
        </authorList>
    </citation>
    <scope>NUCLEOTIDE SEQUENCE [LARGE SCALE GENOMIC DNA]</scope>
    <source>
        <strain evidence="12">SpSt-1179</strain>
    </source>
</reference>
<evidence type="ECO:0000259" key="10">
    <source>
        <dbReference type="SMART" id="SM01390"/>
    </source>
</evidence>
<evidence type="ECO:0000313" key="17">
    <source>
        <dbReference type="Proteomes" id="UP000264215"/>
    </source>
</evidence>
<keyword evidence="2 7" id="KW-0699">rRNA-binding</keyword>
<protein>
    <recommendedName>
        <fullName evidence="6 7">Small ribosomal subunit protein uS4</fullName>
    </recommendedName>
</protein>
<dbReference type="Proteomes" id="UP000054260">
    <property type="component" value="Unassembled WGS sequence"/>
</dbReference>
<dbReference type="HAMAP" id="MF_01306_B">
    <property type="entry name" value="Ribosomal_uS4_B"/>
    <property type="match status" value="1"/>
</dbReference>
<dbReference type="SMART" id="SM01390">
    <property type="entry name" value="Ribosomal_S4"/>
    <property type="match status" value="1"/>
</dbReference>
<evidence type="ECO:0000313" key="11">
    <source>
        <dbReference type="EMBL" id="HCO69886.1"/>
    </source>
</evidence>
<evidence type="ECO:0000256" key="7">
    <source>
        <dbReference type="HAMAP-Rule" id="MF_01306"/>
    </source>
</evidence>
<dbReference type="FunFam" id="3.10.290.10:FF:000001">
    <property type="entry name" value="30S ribosomal protein S4"/>
    <property type="match status" value="1"/>
</dbReference>
<dbReference type="EMBL" id="LGGH01000086">
    <property type="protein sequence ID" value="KUK67639.1"/>
    <property type="molecule type" value="Genomic_DNA"/>
</dbReference>
<dbReference type="GO" id="GO:0019843">
    <property type="term" value="F:rRNA binding"/>
    <property type="evidence" value="ECO:0007669"/>
    <property type="project" value="UniProtKB-UniRule"/>
</dbReference>
<evidence type="ECO:0000256" key="8">
    <source>
        <dbReference type="RuleBase" id="RU003699"/>
    </source>
</evidence>
<dbReference type="AlphaFoldDB" id="A0A101GZP8"/>
<evidence type="ECO:0000313" key="12">
    <source>
        <dbReference type="EMBL" id="HDP77371.1"/>
    </source>
</evidence>
<dbReference type="Gene3D" id="3.10.290.10">
    <property type="entry name" value="RNA-binding S4 domain"/>
    <property type="match status" value="1"/>
</dbReference>
<dbReference type="PROSITE" id="PS50889">
    <property type="entry name" value="S4"/>
    <property type="match status" value="1"/>
</dbReference>
<dbReference type="PROSITE" id="PS00632">
    <property type="entry name" value="RIBOSOMAL_S4"/>
    <property type="match status" value="1"/>
</dbReference>
<evidence type="ECO:0000256" key="1">
    <source>
        <dbReference type="ARBA" id="ARBA00007465"/>
    </source>
</evidence>
<feature type="domain" description="Small ribosomal subunit protein uS4 N-terminal" evidence="10">
    <location>
        <begin position="3"/>
        <end position="97"/>
    </location>
</feature>
<keyword evidence="3 7" id="KW-0694">RNA-binding</keyword>
<dbReference type="InterPro" id="IPR001912">
    <property type="entry name" value="Ribosomal_uS4_N"/>
</dbReference>
<dbReference type="EMBL" id="DSBT01000120">
    <property type="protein sequence ID" value="HDP77371.1"/>
    <property type="molecule type" value="Genomic_DNA"/>
</dbReference>
<dbReference type="EMBL" id="DQBS01000114">
    <property type="protein sequence ID" value="HCO69886.1"/>
    <property type="molecule type" value="Genomic_DNA"/>
</dbReference>
<feature type="domain" description="RNA-binding S4" evidence="9">
    <location>
        <begin position="98"/>
        <end position="158"/>
    </location>
</feature>
<organism evidence="13 15">
    <name type="scientific">Mesotoga infera</name>
    <dbReference type="NCBI Taxonomy" id="1236046"/>
    <lineage>
        <taxon>Bacteria</taxon>
        <taxon>Thermotogati</taxon>
        <taxon>Thermotogota</taxon>
        <taxon>Thermotogae</taxon>
        <taxon>Kosmotogales</taxon>
        <taxon>Kosmotogaceae</taxon>
        <taxon>Mesotoga</taxon>
    </lineage>
</organism>
<reference evidence="15 16" key="2">
    <citation type="journal article" date="2015" name="MBio">
        <title>Genome-Resolved Metagenomic Analysis Reveals Roles for Candidate Phyla and Other Microbial Community Members in Biogeochemical Transformations in Oil Reservoirs.</title>
        <authorList>
            <person name="Hu P."/>
            <person name="Tom L."/>
            <person name="Singh A."/>
            <person name="Thomas B.C."/>
            <person name="Baker B.J."/>
            <person name="Piceno Y.M."/>
            <person name="Andersen G.L."/>
            <person name="Banfield J.F."/>
        </authorList>
    </citation>
    <scope>NUCLEOTIDE SEQUENCE [LARGE SCALE GENOMIC DNA]</scope>
</reference>
<evidence type="ECO:0000256" key="3">
    <source>
        <dbReference type="ARBA" id="ARBA00022884"/>
    </source>
</evidence>
<evidence type="ECO:0000313" key="14">
    <source>
        <dbReference type="EMBL" id="KUK90857.1"/>
    </source>
</evidence>
<dbReference type="GO" id="GO:0042274">
    <property type="term" value="P:ribosomal small subunit biogenesis"/>
    <property type="evidence" value="ECO:0007669"/>
    <property type="project" value="TreeGrafter"/>
</dbReference>
<dbReference type="PATRIC" id="fig|1236046.5.peg.1377"/>
<dbReference type="InterPro" id="IPR002942">
    <property type="entry name" value="S4_RNA-bd"/>
</dbReference>
<dbReference type="PANTHER" id="PTHR11831:SF4">
    <property type="entry name" value="SMALL RIBOSOMAL SUBUNIT PROTEIN US4M"/>
    <property type="match status" value="1"/>
</dbReference>
<accession>A0A101GZP8</accession>
<sequence length="208" mass="24057">MARYTGPVCKLCRREGFKLYLKGERCFSPRCAQVKRPVAPGQHGASTRKLTQYGMQLRSKQVVKRIYGVLERQFRRYFEAALRKSEETGSALVRILESRLDNIVFRMGFASSRRQARQLVNHGHVLVNGRRVNKPSFNLRVGDIVEIKEKSRTALPIKEAAEAAKERTAYPWVEVDYETFRGTYLRYPVTEEVEIPVDLQSIIELYSK</sequence>
<dbReference type="GO" id="GO:0015935">
    <property type="term" value="C:small ribosomal subunit"/>
    <property type="evidence" value="ECO:0007669"/>
    <property type="project" value="InterPro"/>
</dbReference>
<evidence type="ECO:0000256" key="4">
    <source>
        <dbReference type="ARBA" id="ARBA00022980"/>
    </source>
</evidence>
<reference evidence="13" key="1">
    <citation type="journal article" date="2015" name="MBio">
        <title>Genome-resolved metagenomic analysis reveals roles for candidate phyla and other microbial community members in biogeochemical transformations in oil reservoirs.</title>
        <authorList>
            <person name="Hu P."/>
            <person name="Tom L."/>
            <person name="Singh A."/>
            <person name="Thomas B.C."/>
            <person name="Baker B.J."/>
            <person name="Piceno Y.M."/>
            <person name="Andersen G.L."/>
            <person name="Banfield J.F."/>
        </authorList>
    </citation>
    <scope>NUCLEOTIDE SEQUENCE [LARGE SCALE GENOMIC DNA]</scope>
    <source>
        <strain evidence="13">46_47</strain>
        <strain evidence="14">46_70</strain>
    </source>
</reference>
<dbReference type="InterPro" id="IPR005709">
    <property type="entry name" value="Ribosomal_uS4_bac-type"/>
</dbReference>
<evidence type="ECO:0000256" key="5">
    <source>
        <dbReference type="ARBA" id="ARBA00023274"/>
    </source>
</evidence>
<dbReference type="EMBL" id="LGGW01000017">
    <property type="protein sequence ID" value="KUK90857.1"/>
    <property type="molecule type" value="Genomic_DNA"/>
</dbReference>
<comment type="function">
    <text evidence="7">With S5 and S12 plays an important role in translational accuracy.</text>
</comment>
<dbReference type="NCBIfam" id="TIGR01017">
    <property type="entry name" value="rpsD_bact"/>
    <property type="match status" value="1"/>
</dbReference>
<comment type="subunit">
    <text evidence="7">Part of the 30S ribosomal subunit. Contacts protein S5. The interaction surface between S4 and S5 is involved in control of translational fidelity.</text>
</comment>
<evidence type="ECO:0000313" key="15">
    <source>
        <dbReference type="Proteomes" id="UP000054260"/>
    </source>
</evidence>
<keyword evidence="5 7" id="KW-0687">Ribonucleoprotein</keyword>
<keyword evidence="4 7" id="KW-0689">Ribosomal protein</keyword>
<dbReference type="Proteomes" id="UP000055014">
    <property type="component" value="Unassembled WGS sequence"/>
</dbReference>
<evidence type="ECO:0000259" key="9">
    <source>
        <dbReference type="SMART" id="SM00363"/>
    </source>
</evidence>
<name>A0A101GZP8_9BACT</name>
<dbReference type="Pfam" id="PF00163">
    <property type="entry name" value="Ribosomal_S4"/>
    <property type="match status" value="1"/>
</dbReference>
<comment type="similarity">
    <text evidence="1 7 8">Belongs to the universal ribosomal protein uS4 family.</text>
</comment>
<dbReference type="GO" id="GO:0006412">
    <property type="term" value="P:translation"/>
    <property type="evidence" value="ECO:0007669"/>
    <property type="project" value="UniProtKB-UniRule"/>
</dbReference>
<dbReference type="PANTHER" id="PTHR11831">
    <property type="entry name" value="30S 40S RIBOSOMAL PROTEIN"/>
    <property type="match status" value="1"/>
</dbReference>
<dbReference type="InterPro" id="IPR036986">
    <property type="entry name" value="S4_RNA-bd_sf"/>
</dbReference>
<evidence type="ECO:0000313" key="13">
    <source>
        <dbReference type="EMBL" id="KUK67639.1"/>
    </source>
</evidence>
<dbReference type="Proteomes" id="UP000264215">
    <property type="component" value="Unassembled WGS sequence"/>
</dbReference>
<comment type="caution">
    <text evidence="13">The sequence shown here is derived from an EMBL/GenBank/DDBJ whole genome shotgun (WGS) entry which is preliminary data.</text>
</comment>
<gene>
    <name evidence="7" type="primary">rpsD</name>
    <name evidence="11" type="ORF">DIT26_04775</name>
    <name evidence="12" type="ORF">ENN47_04140</name>
    <name evidence="13" type="ORF">XD86_0688</name>
    <name evidence="14" type="ORF">XE02_0329</name>
</gene>
<evidence type="ECO:0000256" key="6">
    <source>
        <dbReference type="ARBA" id="ARBA00035254"/>
    </source>
</evidence>
<dbReference type="SMART" id="SM00363">
    <property type="entry name" value="S4"/>
    <property type="match status" value="1"/>
</dbReference>
<dbReference type="InterPro" id="IPR018079">
    <property type="entry name" value="Ribosomal_uS4_CS"/>
</dbReference>
<dbReference type="SUPFAM" id="SSF55174">
    <property type="entry name" value="Alpha-L RNA-binding motif"/>
    <property type="match status" value="1"/>
</dbReference>
<dbReference type="Gene3D" id="1.10.1050.10">
    <property type="entry name" value="Ribosomal Protein S4 Delta 41, Chain A, domain 1"/>
    <property type="match status" value="1"/>
</dbReference>
<reference evidence="11 17" key="3">
    <citation type="journal article" date="2018" name="Nat. Biotechnol.">
        <title>A standardized bacterial taxonomy based on genome phylogeny substantially revises the tree of life.</title>
        <authorList>
            <person name="Parks D.H."/>
            <person name="Chuvochina M."/>
            <person name="Waite D.W."/>
            <person name="Rinke C."/>
            <person name="Skarshewski A."/>
            <person name="Chaumeil P.A."/>
            <person name="Hugenholtz P."/>
        </authorList>
    </citation>
    <scope>NUCLEOTIDE SEQUENCE [LARGE SCALE GENOMIC DNA]</scope>
    <source>
        <strain evidence="11">UBA9905</strain>
    </source>
</reference>
<dbReference type="GO" id="GO:0003735">
    <property type="term" value="F:structural constituent of ribosome"/>
    <property type="evidence" value="ECO:0007669"/>
    <property type="project" value="InterPro"/>
</dbReference>
<dbReference type="CDD" id="cd00165">
    <property type="entry name" value="S4"/>
    <property type="match status" value="1"/>
</dbReference>
<dbReference type="NCBIfam" id="NF003717">
    <property type="entry name" value="PRK05327.1"/>
    <property type="match status" value="1"/>
</dbReference>
<dbReference type="Pfam" id="PF01479">
    <property type="entry name" value="S4"/>
    <property type="match status" value="1"/>
</dbReference>
<dbReference type="Proteomes" id="UP000886198">
    <property type="component" value="Unassembled WGS sequence"/>
</dbReference>
<proteinExistence type="inferred from homology"/>
<comment type="function">
    <text evidence="7">One of the primary rRNA binding proteins, it binds directly to 16S rRNA where it nucleates assembly of the body of the 30S subunit.</text>
</comment>
<evidence type="ECO:0000313" key="16">
    <source>
        <dbReference type="Proteomes" id="UP000055014"/>
    </source>
</evidence>
<evidence type="ECO:0000256" key="2">
    <source>
        <dbReference type="ARBA" id="ARBA00022730"/>
    </source>
</evidence>